<feature type="compositionally biased region" description="Basic and acidic residues" evidence="3">
    <location>
        <begin position="144"/>
        <end position="163"/>
    </location>
</feature>
<keyword evidence="2" id="KW-0175">Coiled coil</keyword>
<feature type="compositionally biased region" description="Basic and acidic residues" evidence="3">
    <location>
        <begin position="744"/>
        <end position="753"/>
    </location>
</feature>
<feature type="compositionally biased region" description="Low complexity" evidence="3">
    <location>
        <begin position="408"/>
        <end position="417"/>
    </location>
</feature>
<dbReference type="PANTHER" id="PTHR33322">
    <property type="entry name" value="BAG DOMAIN CONTAINING PROTEIN, EXPRESSED"/>
    <property type="match status" value="1"/>
</dbReference>
<accession>A0A9D4ACK3</accession>
<dbReference type="AlphaFoldDB" id="A0A9D4ACK3"/>
<keyword evidence="6" id="KW-1185">Reference proteome</keyword>
<comment type="caution">
    <text evidence="5">The sequence shown here is derived from an EMBL/GenBank/DDBJ whole genome shotgun (WGS) entry which is preliminary data.</text>
</comment>
<sequence length="1122" mass="126337">MMPVSGYMDSNPHLRNQAPYPPHYIPGFEAVPPHFKADPSKFPLMYESWPCSGNCSRYSPVPYYGCCNHGNFPGYYSFRPSFPHFAPSPAFHHYPNYPAFPEPYPLCYAPPHYLNQQPRYEYDKDPRTNYHCCGCPNHLHNQKNDTSLKVEEQENDAEKKEGDSEALIQPSSFPYPIMWIPPEYMTSKEHGKHNDRMEVSDSDKVPCARPSKSLKSTEQEPRVGNGWFPLDMNGWKSLMQGDEEKQSRNQHNQDNMTQFPVPIFWLPNSDRKQEDENRDKRRMITASDNSKQAPVKVEFIPGESSVSDVKLDKPESDKEISQNKNAAETRGKTTGQKCVPIEVKEGKSEGTEKKGKDVSVKRAEDTTKNELGTVAKRKSPSPLKTSKFSPVCLRVDPLPKKKNGNGNGSSRSPSPRKGQPEDTLTKVSAAPGRKEYSAVNTQNTSGSLDSVELVEKKIKEIPVIAERPKETKEKKARENIGTNQAQVLGDSQEVSEQPTVGKTKEDNHENKTEEDSKTSFEEVMGAEKEADSVEVARDQCKTEVGRMSDDEAVKLIQSAFRGFEVRKWEPLKKLKQIADVREQVNEVRNHIQSLESSTDHNKDDKLRLLAGEKIMTLLLRLDSLQGLHSSVRDLRKSIVKELVTLQEKLDSLTRRWTEEKAEDLGTTESADCPNGQVSENISMEKESENASAALEESMENANDITALDQQCITHMVDGKDGEITELPFVEQGLDGKTENNSMEGSHRTPRIEDEGQSPNLEHVTHLSSIPEHKFNADDVMEVDDLAKEEKPGVVEVNDQILVDINSEDNKLRSLPKADQVDAVGEHEKEIGNNNGEKESDLPINIFSPDEADNLQCTEKDQEINLLEVLPAGIIDEELAISKIDEHLLEAEPNNGVEDEKEIDLFKELPAGVIDEHLLEAKSNNDVQDEKEVEISQKVVDDDDNKCTMFFKPDEIHSTTGEENNEHLQRHEDDSGVTPVDHMASSESEAGSEATQEKLVLFEEMKAAEQPVGSEKKEEAKLEKEMNMLLQADAPWKPNVGKIGEDNKVGEENKKLNEMMEKLMESGRDQLTVISNLTERVKELEEKLGKTKKSSKAGYRKVRYAPSYYKLGKIKRKASEVTM</sequence>
<dbReference type="InterPro" id="IPR036533">
    <property type="entry name" value="BAG_dom_sf"/>
</dbReference>
<evidence type="ECO:0000259" key="4">
    <source>
        <dbReference type="PROSITE" id="PS51035"/>
    </source>
</evidence>
<feature type="compositionally biased region" description="Basic and acidic residues" evidence="3">
    <location>
        <begin position="963"/>
        <end position="973"/>
    </location>
</feature>
<feature type="compositionally biased region" description="Basic and acidic residues" evidence="3">
    <location>
        <begin position="269"/>
        <end position="279"/>
    </location>
</feature>
<keyword evidence="1" id="KW-0143">Chaperone</keyword>
<dbReference type="OrthoDB" id="787121at2759"/>
<dbReference type="Pfam" id="PF02179">
    <property type="entry name" value="BAG"/>
    <property type="match status" value="1"/>
</dbReference>
<dbReference type="FunFam" id="1.20.58.120:FF:000010">
    <property type="entry name" value="BAG family molecular chaperone regulator 6"/>
    <property type="match status" value="1"/>
</dbReference>
<dbReference type="EMBL" id="JAIQCV010000004">
    <property type="protein sequence ID" value="KAH1106993.1"/>
    <property type="molecule type" value="Genomic_DNA"/>
</dbReference>
<feature type="region of interest" description="Disordered" evidence="3">
    <location>
        <begin position="241"/>
        <end position="535"/>
    </location>
</feature>
<evidence type="ECO:0000313" key="5">
    <source>
        <dbReference type="EMBL" id="KAH1106993.1"/>
    </source>
</evidence>
<feature type="coiled-coil region" evidence="2">
    <location>
        <begin position="635"/>
        <end position="704"/>
    </location>
</feature>
<feature type="compositionally biased region" description="Basic and acidic residues" evidence="3">
    <location>
        <begin position="309"/>
        <end position="331"/>
    </location>
</feature>
<feature type="compositionally biased region" description="Polar residues" evidence="3">
    <location>
        <begin position="438"/>
        <end position="448"/>
    </location>
</feature>
<evidence type="ECO:0000256" key="1">
    <source>
        <dbReference type="ARBA" id="ARBA00023186"/>
    </source>
</evidence>
<name>A0A9D4ACK3_9ROSI</name>
<gene>
    <name evidence="5" type="ORF">J1N35_010761</name>
</gene>
<feature type="compositionally biased region" description="Polar residues" evidence="3">
    <location>
        <begin position="249"/>
        <end position="258"/>
    </location>
</feature>
<feature type="compositionally biased region" description="Basic and acidic residues" evidence="3">
    <location>
        <begin position="186"/>
        <end position="206"/>
    </location>
</feature>
<dbReference type="InterPro" id="IPR040400">
    <property type="entry name" value="BAG5/6/7/8"/>
</dbReference>
<dbReference type="PANTHER" id="PTHR33322:SF16">
    <property type="entry name" value="BAG FAMILY MOLECULAR CHAPERONE REGULATOR 6"/>
    <property type="match status" value="1"/>
</dbReference>
<evidence type="ECO:0000256" key="3">
    <source>
        <dbReference type="SAM" id="MobiDB-lite"/>
    </source>
</evidence>
<dbReference type="SUPFAM" id="SSF63491">
    <property type="entry name" value="BAG domain"/>
    <property type="match status" value="1"/>
</dbReference>
<organism evidence="5 6">
    <name type="scientific">Gossypium stocksii</name>
    <dbReference type="NCBI Taxonomy" id="47602"/>
    <lineage>
        <taxon>Eukaryota</taxon>
        <taxon>Viridiplantae</taxon>
        <taxon>Streptophyta</taxon>
        <taxon>Embryophyta</taxon>
        <taxon>Tracheophyta</taxon>
        <taxon>Spermatophyta</taxon>
        <taxon>Magnoliopsida</taxon>
        <taxon>eudicotyledons</taxon>
        <taxon>Gunneridae</taxon>
        <taxon>Pentapetalae</taxon>
        <taxon>rosids</taxon>
        <taxon>malvids</taxon>
        <taxon>Malvales</taxon>
        <taxon>Malvaceae</taxon>
        <taxon>Malvoideae</taxon>
        <taxon>Gossypium</taxon>
    </lineage>
</organism>
<dbReference type="InterPro" id="IPR003103">
    <property type="entry name" value="BAG_domain"/>
</dbReference>
<feature type="compositionally biased region" description="Basic and acidic residues" evidence="3">
    <location>
        <begin position="453"/>
        <end position="478"/>
    </location>
</feature>
<proteinExistence type="predicted"/>
<dbReference type="Proteomes" id="UP000828251">
    <property type="component" value="Unassembled WGS sequence"/>
</dbReference>
<feature type="compositionally biased region" description="Basic and acidic residues" evidence="3">
    <location>
        <begin position="342"/>
        <end position="368"/>
    </location>
</feature>
<dbReference type="PROSITE" id="PS51035">
    <property type="entry name" value="BAG"/>
    <property type="match status" value="1"/>
</dbReference>
<feature type="region of interest" description="Disordered" evidence="3">
    <location>
        <begin position="733"/>
        <end position="756"/>
    </location>
</feature>
<feature type="region of interest" description="Disordered" evidence="3">
    <location>
        <begin position="186"/>
        <end position="226"/>
    </location>
</feature>
<reference evidence="5 6" key="1">
    <citation type="journal article" date="2021" name="Plant Biotechnol. J.">
        <title>Multi-omics assisted identification of the key and species-specific regulatory components of drought-tolerant mechanisms in Gossypium stocksii.</title>
        <authorList>
            <person name="Yu D."/>
            <person name="Ke L."/>
            <person name="Zhang D."/>
            <person name="Wu Y."/>
            <person name="Sun Y."/>
            <person name="Mei J."/>
            <person name="Sun J."/>
            <person name="Sun Y."/>
        </authorList>
    </citation>
    <scope>NUCLEOTIDE SEQUENCE [LARGE SCALE GENOMIC DNA]</scope>
    <source>
        <strain evidence="6">cv. E1</strain>
        <tissue evidence="5">Leaf</tissue>
    </source>
</reference>
<feature type="compositionally biased region" description="Basic and acidic residues" evidence="3">
    <location>
        <begin position="502"/>
        <end position="535"/>
    </location>
</feature>
<feature type="region of interest" description="Disordered" evidence="3">
    <location>
        <begin position="956"/>
        <end position="992"/>
    </location>
</feature>
<protein>
    <recommendedName>
        <fullName evidence="4">BAG domain-containing protein</fullName>
    </recommendedName>
</protein>
<evidence type="ECO:0000256" key="2">
    <source>
        <dbReference type="SAM" id="Coils"/>
    </source>
</evidence>
<dbReference type="GO" id="GO:0051087">
    <property type="term" value="F:protein-folding chaperone binding"/>
    <property type="evidence" value="ECO:0007669"/>
    <property type="project" value="InterPro"/>
</dbReference>
<evidence type="ECO:0000313" key="6">
    <source>
        <dbReference type="Proteomes" id="UP000828251"/>
    </source>
</evidence>
<dbReference type="SMART" id="SM00264">
    <property type="entry name" value="BAG"/>
    <property type="match status" value="1"/>
</dbReference>
<feature type="region of interest" description="Disordered" evidence="3">
    <location>
        <begin position="144"/>
        <end position="168"/>
    </location>
</feature>
<feature type="domain" description="BAG" evidence="4">
    <location>
        <begin position="576"/>
        <end position="653"/>
    </location>
</feature>
<dbReference type="Gene3D" id="1.20.58.120">
    <property type="entry name" value="BAG domain"/>
    <property type="match status" value="1"/>
</dbReference>
<dbReference type="GO" id="GO:0006457">
    <property type="term" value="P:protein folding"/>
    <property type="evidence" value="ECO:0007669"/>
    <property type="project" value="TreeGrafter"/>
</dbReference>
<dbReference type="GO" id="GO:0009506">
    <property type="term" value="C:plasmodesma"/>
    <property type="evidence" value="ECO:0007669"/>
    <property type="project" value="TreeGrafter"/>
</dbReference>